<keyword evidence="2" id="KW-1185">Reference proteome</keyword>
<dbReference type="PROSITE" id="PS51257">
    <property type="entry name" value="PROKAR_LIPOPROTEIN"/>
    <property type="match status" value="1"/>
</dbReference>
<evidence type="ECO:0000313" key="1">
    <source>
        <dbReference type="EMBL" id="MFD1514000.1"/>
    </source>
</evidence>
<name>A0ABD6AXA2_9EURY</name>
<gene>
    <name evidence="1" type="ORF">ACFSBT_11990</name>
</gene>
<dbReference type="RefSeq" id="WP_250873956.1">
    <property type="nucleotide sequence ID" value="NZ_JALXFV010000005.1"/>
</dbReference>
<accession>A0ABD6AXA2</accession>
<sequence>MPSRRALLAASTGTLALFAGCADTLGSVAPTADPASADDLASYDCPPHGTSRERAVCSQTVDPESASVYLLPSRPVADSAAAIDLTLHNDSDTDLGFNPHTWMIHVERTTGWVEIEQQSQGNGALTVAPGETHTWTFEGAVRKINETVPLDSGTYTAEIGVPDPDGDDWLSCLALVSLR</sequence>
<comment type="caution">
    <text evidence="1">The sequence shown here is derived from an EMBL/GenBank/DDBJ whole genome shotgun (WGS) entry which is preliminary data.</text>
</comment>
<reference evidence="1 2" key="1">
    <citation type="journal article" date="2019" name="Int. J. Syst. Evol. Microbiol.">
        <title>The Global Catalogue of Microorganisms (GCM) 10K type strain sequencing project: providing services to taxonomists for standard genome sequencing and annotation.</title>
        <authorList>
            <consortium name="The Broad Institute Genomics Platform"/>
            <consortium name="The Broad Institute Genome Sequencing Center for Infectious Disease"/>
            <person name="Wu L."/>
            <person name="Ma J."/>
        </authorList>
    </citation>
    <scope>NUCLEOTIDE SEQUENCE [LARGE SCALE GENOMIC DNA]</scope>
    <source>
        <strain evidence="1 2">CGMCC 1.12563</strain>
    </source>
</reference>
<evidence type="ECO:0000313" key="2">
    <source>
        <dbReference type="Proteomes" id="UP001597187"/>
    </source>
</evidence>
<protein>
    <recommendedName>
        <fullName evidence="3">Intracellular proteinase inhibitor BsuPI domain-containing protein</fullName>
    </recommendedName>
</protein>
<dbReference type="Proteomes" id="UP001597187">
    <property type="component" value="Unassembled WGS sequence"/>
</dbReference>
<proteinExistence type="predicted"/>
<evidence type="ECO:0008006" key="3">
    <source>
        <dbReference type="Google" id="ProtNLM"/>
    </source>
</evidence>
<dbReference type="EMBL" id="JBHUDC010000005">
    <property type="protein sequence ID" value="MFD1514000.1"/>
    <property type="molecule type" value="Genomic_DNA"/>
</dbReference>
<dbReference type="AlphaFoldDB" id="A0ABD6AXA2"/>
<organism evidence="1 2">
    <name type="scientific">Halomarina rubra</name>
    <dbReference type="NCBI Taxonomy" id="2071873"/>
    <lineage>
        <taxon>Archaea</taxon>
        <taxon>Methanobacteriati</taxon>
        <taxon>Methanobacteriota</taxon>
        <taxon>Stenosarchaea group</taxon>
        <taxon>Halobacteria</taxon>
        <taxon>Halobacteriales</taxon>
        <taxon>Natronomonadaceae</taxon>
        <taxon>Halomarina</taxon>
    </lineage>
</organism>